<organism evidence="3 4">
    <name type="scientific">Limnobacter profundi</name>
    <dbReference type="NCBI Taxonomy" id="2732163"/>
    <lineage>
        <taxon>Bacteria</taxon>
        <taxon>Pseudomonadati</taxon>
        <taxon>Pseudomonadota</taxon>
        <taxon>Betaproteobacteria</taxon>
        <taxon>Burkholderiales</taxon>
        <taxon>Burkholderiaceae</taxon>
        <taxon>Limnobacter</taxon>
    </lineage>
</organism>
<dbReference type="RefSeq" id="WP_171098017.1">
    <property type="nucleotide sequence ID" value="NZ_CP053084.1"/>
</dbReference>
<name>A0ABX6N3H0_9BURK</name>
<dbReference type="PANTHER" id="PTHR36933">
    <property type="entry name" value="SLL0788 PROTEIN"/>
    <property type="match status" value="1"/>
</dbReference>
<feature type="signal peptide" evidence="1">
    <location>
        <begin position="1"/>
        <end position="24"/>
    </location>
</feature>
<reference evidence="3 4" key="1">
    <citation type="submission" date="2020-05" db="EMBL/GenBank/DDBJ databases">
        <title>Compete genome of Limnobacter sp. SAORIC-580.</title>
        <authorList>
            <person name="Song J."/>
            <person name="Cho J.-C."/>
        </authorList>
    </citation>
    <scope>NUCLEOTIDE SEQUENCE [LARGE SCALE GENOMIC DNA]</scope>
    <source>
        <strain evidence="3 4">SAORIC-580</strain>
    </source>
</reference>
<evidence type="ECO:0000256" key="1">
    <source>
        <dbReference type="SAM" id="SignalP"/>
    </source>
</evidence>
<dbReference type="InterPro" id="IPR005183">
    <property type="entry name" value="DUF305_CopM-like"/>
</dbReference>
<dbReference type="EMBL" id="CP053084">
    <property type="protein sequence ID" value="QJR28936.1"/>
    <property type="molecule type" value="Genomic_DNA"/>
</dbReference>
<sequence length="221" mass="24170">MSKQQLSYAACLLLIGIAVGIACSNTEPTRVNATSETANKPVTQANSIDIGFAQSMIIHHDQAISMASIVKGKVSTNIDLLAYGILTAQLQEIGQMKGWLTAWGQRVTPPANAPMAWVENAKDVTNVQDLLYITQCKSTKGQMPGMLNVDEFHHMRSLSGAELERHFLESMIRHHEAAIPMARFAINNGQSLLVKGLAKAMIREQNAEITVMKKLLTQLDS</sequence>
<keyword evidence="1" id="KW-0732">Signal</keyword>
<feature type="chain" id="PRO_5047348626" evidence="1">
    <location>
        <begin position="25"/>
        <end position="221"/>
    </location>
</feature>
<keyword evidence="4" id="KW-1185">Reference proteome</keyword>
<dbReference type="Gene3D" id="1.20.1260.10">
    <property type="match status" value="1"/>
</dbReference>
<evidence type="ECO:0000313" key="3">
    <source>
        <dbReference type="EMBL" id="QJR28936.1"/>
    </source>
</evidence>
<dbReference type="PROSITE" id="PS51257">
    <property type="entry name" value="PROKAR_LIPOPROTEIN"/>
    <property type="match status" value="1"/>
</dbReference>
<dbReference type="Proteomes" id="UP000501130">
    <property type="component" value="Chromosome"/>
</dbReference>
<evidence type="ECO:0000313" key="4">
    <source>
        <dbReference type="Proteomes" id="UP000501130"/>
    </source>
</evidence>
<feature type="domain" description="DUF305" evidence="2">
    <location>
        <begin position="49"/>
        <end position="216"/>
    </location>
</feature>
<gene>
    <name evidence="3" type="ORF">HKT17_04035</name>
</gene>
<protein>
    <submittedName>
        <fullName evidence="3">DUF305 domain-containing protein</fullName>
    </submittedName>
</protein>
<evidence type="ECO:0000259" key="2">
    <source>
        <dbReference type="Pfam" id="PF03713"/>
    </source>
</evidence>
<proteinExistence type="predicted"/>
<dbReference type="Pfam" id="PF03713">
    <property type="entry name" value="DUF305"/>
    <property type="match status" value="1"/>
</dbReference>
<dbReference type="PANTHER" id="PTHR36933:SF1">
    <property type="entry name" value="SLL0788 PROTEIN"/>
    <property type="match status" value="1"/>
</dbReference>
<dbReference type="InterPro" id="IPR012347">
    <property type="entry name" value="Ferritin-like"/>
</dbReference>
<accession>A0ABX6N3H0</accession>